<dbReference type="GO" id="GO:0022857">
    <property type="term" value="F:transmembrane transporter activity"/>
    <property type="evidence" value="ECO:0007669"/>
    <property type="project" value="TreeGrafter"/>
</dbReference>
<keyword evidence="4 8" id="KW-0040">ANK repeat</keyword>
<feature type="transmembrane region" description="Helical" evidence="9">
    <location>
        <begin position="761"/>
        <end position="785"/>
    </location>
</feature>
<feature type="repeat" description="ANK" evidence="8">
    <location>
        <begin position="138"/>
        <end position="170"/>
    </location>
</feature>
<keyword evidence="7" id="KW-0407">Ion channel</keyword>
<keyword evidence="2" id="KW-0716">Sensory transduction</keyword>
<dbReference type="InterPro" id="IPR052076">
    <property type="entry name" value="TRP_cation_channel"/>
</dbReference>
<evidence type="ECO:0000256" key="7">
    <source>
        <dbReference type="ARBA" id="ARBA00023303"/>
    </source>
</evidence>
<feature type="transmembrane region" description="Helical" evidence="9">
    <location>
        <begin position="607"/>
        <end position="627"/>
    </location>
</feature>
<keyword evidence="6" id="KW-0325">Glycoprotein</keyword>
<evidence type="ECO:0000313" key="11">
    <source>
        <dbReference type="Proteomes" id="UP001168821"/>
    </source>
</evidence>
<dbReference type="Proteomes" id="UP001168821">
    <property type="component" value="Unassembled WGS sequence"/>
</dbReference>
<evidence type="ECO:0000256" key="5">
    <source>
        <dbReference type="ARBA" id="ARBA00023065"/>
    </source>
</evidence>
<dbReference type="SMART" id="SM00248">
    <property type="entry name" value="ANK"/>
    <property type="match status" value="5"/>
</dbReference>
<evidence type="ECO:0000256" key="9">
    <source>
        <dbReference type="SAM" id="Phobius"/>
    </source>
</evidence>
<feature type="transmembrane region" description="Helical" evidence="9">
    <location>
        <begin position="569"/>
        <end position="586"/>
    </location>
</feature>
<dbReference type="Pfam" id="PF12796">
    <property type="entry name" value="Ank_2"/>
    <property type="match status" value="2"/>
</dbReference>
<dbReference type="PANTHER" id="PTHR47143">
    <property type="entry name" value="TRANSIENT RECEPTOR POTENTIAL CATION CHANNEL PROTEIN PAINLESS"/>
    <property type="match status" value="1"/>
</dbReference>
<proteinExistence type="predicted"/>
<accession>A0AA38I0L8</accession>
<evidence type="ECO:0000256" key="6">
    <source>
        <dbReference type="ARBA" id="ARBA00023180"/>
    </source>
</evidence>
<dbReference type="InterPro" id="IPR036770">
    <property type="entry name" value="Ankyrin_rpt-contain_sf"/>
</dbReference>
<gene>
    <name evidence="10" type="ORF">Zmor_024592</name>
</gene>
<evidence type="ECO:0000256" key="1">
    <source>
        <dbReference type="ARBA" id="ARBA00022448"/>
    </source>
</evidence>
<name>A0AA38I0L8_9CUCU</name>
<keyword evidence="5" id="KW-0406">Ion transport</keyword>
<sequence>MDESMNMEEKQKFLNAVLQGNVDELEKLLSSDYYKNNKHIIDDQYEDISSHNIVKKKKTLPYTALEKCDPALEDLTSPLNRVELDSVGFNKRTKNEDNSQKRDKITKTLLYIALEKGDASCLIKLIKNGANLNITSSNQKTPLYIAAEKGNKECLILLLDNGANINEGGPCGTTPGFIAALKKHQDCLNELMKRGALVKRGNTIFETNSTAQNLQKTIKSDDVKSLGKLIQNEKEFFLNNIGNRDATGKTVFHLAVEKNRKDCLDLLIKFVSEMENHLDLIDKPNVYGHTPLYVAALLKNDCFALLKKHGANFSKASYSAAIEGEKECLENFIEEDIDLSYQGHKRCLIKDGSDVQVNKKPSSDEAQCFKCSIEDEQLICCYHDISNIRCFKCCNKGANLECNEHDEGETQCLKCFIDEDYGSITDQDSLVHDHDDSGCNSLIEEIFAHVHEPVNFINHVFDSASVDIEKSKTNKEKIYKVDFKILLPKRDTDRGQMHVFACLLNAMNSEEKIGVLNHIFCQIFLAAKLKTRTLYWILKFRLFIWYAYFICVMLYTAAVLKIFEFSVDHKWLIGVTGIFLVIRFLVQMNQMRLLWSDHRSGIYSMWTTVNSVLVIASVMFTLFYLIVTASFTNSMIHDNQISTLTSISAIVIIVLHNIEFIMIHLKFTVVGQYYSMFLIVLYKTLKAIGFLFLPILCFIIIFHLQFLNYSEFSTIFRTFVKTIVLMTGEFEYENTLHNELANVTNSSSARLLEASRNLESFYVRFLFLAFILLVNLVLLNLIIGLSVNNVAMAKKTGNAVSIRQKAEFCIEVEDFLEYVRRRCCVKWIQNVAKIMEKYSRIESPYKMQRSKFAPLRQKTFDSLDELVRNAKLSKKQNKLSVLLYNSSGTSKQM</sequence>
<feature type="repeat" description="ANK" evidence="8">
    <location>
        <begin position="105"/>
        <end position="137"/>
    </location>
</feature>
<dbReference type="EMBL" id="JALNTZ010000007">
    <property type="protein sequence ID" value="KAJ3647044.1"/>
    <property type="molecule type" value="Genomic_DNA"/>
</dbReference>
<evidence type="ECO:0000256" key="8">
    <source>
        <dbReference type="PROSITE-ProRule" id="PRU00023"/>
    </source>
</evidence>
<comment type="caution">
    <text evidence="10">The sequence shown here is derived from an EMBL/GenBank/DDBJ whole genome shotgun (WGS) entry which is preliminary data.</text>
</comment>
<dbReference type="GO" id="GO:1902495">
    <property type="term" value="C:transmembrane transporter complex"/>
    <property type="evidence" value="ECO:0007669"/>
    <property type="project" value="TreeGrafter"/>
</dbReference>
<keyword evidence="9" id="KW-0472">Membrane</keyword>
<feature type="transmembrane region" description="Helical" evidence="9">
    <location>
        <begin position="542"/>
        <end position="563"/>
    </location>
</feature>
<evidence type="ECO:0000256" key="4">
    <source>
        <dbReference type="ARBA" id="ARBA00023043"/>
    </source>
</evidence>
<dbReference type="SUPFAM" id="SSF48403">
    <property type="entry name" value="Ankyrin repeat"/>
    <property type="match status" value="1"/>
</dbReference>
<keyword evidence="9" id="KW-0812">Transmembrane</keyword>
<reference evidence="10" key="1">
    <citation type="journal article" date="2023" name="G3 (Bethesda)">
        <title>Whole genome assemblies of Zophobas morio and Tenebrio molitor.</title>
        <authorList>
            <person name="Kaur S."/>
            <person name="Stinson S.A."/>
            <person name="diCenzo G.C."/>
        </authorList>
    </citation>
    <scope>NUCLEOTIDE SEQUENCE</scope>
    <source>
        <strain evidence="10">QUZm001</strain>
    </source>
</reference>
<keyword evidence="11" id="KW-1185">Reference proteome</keyword>
<dbReference type="GO" id="GO:0034220">
    <property type="term" value="P:monoatomic ion transmembrane transport"/>
    <property type="evidence" value="ECO:0007669"/>
    <property type="project" value="UniProtKB-KW"/>
</dbReference>
<keyword evidence="3" id="KW-0677">Repeat</keyword>
<dbReference type="PANTHER" id="PTHR47143:SF1">
    <property type="entry name" value="ION_TRANS DOMAIN-CONTAINING PROTEIN"/>
    <property type="match status" value="1"/>
</dbReference>
<dbReference type="PROSITE" id="PS50088">
    <property type="entry name" value="ANK_REPEAT"/>
    <property type="match status" value="2"/>
</dbReference>
<dbReference type="InterPro" id="IPR002110">
    <property type="entry name" value="Ankyrin_rpt"/>
</dbReference>
<feature type="transmembrane region" description="Helical" evidence="9">
    <location>
        <begin position="647"/>
        <end position="667"/>
    </location>
</feature>
<evidence type="ECO:0000313" key="10">
    <source>
        <dbReference type="EMBL" id="KAJ3647044.1"/>
    </source>
</evidence>
<keyword evidence="1" id="KW-0813">Transport</keyword>
<feature type="transmembrane region" description="Helical" evidence="9">
    <location>
        <begin position="688"/>
        <end position="707"/>
    </location>
</feature>
<keyword evidence="9" id="KW-1133">Transmembrane helix</keyword>
<protein>
    <submittedName>
        <fullName evidence="10">Uncharacterized protein</fullName>
    </submittedName>
</protein>
<evidence type="ECO:0000256" key="2">
    <source>
        <dbReference type="ARBA" id="ARBA00022606"/>
    </source>
</evidence>
<dbReference type="AlphaFoldDB" id="A0AA38I0L8"/>
<dbReference type="Gene3D" id="1.25.40.20">
    <property type="entry name" value="Ankyrin repeat-containing domain"/>
    <property type="match status" value="2"/>
</dbReference>
<organism evidence="10 11">
    <name type="scientific">Zophobas morio</name>
    <dbReference type="NCBI Taxonomy" id="2755281"/>
    <lineage>
        <taxon>Eukaryota</taxon>
        <taxon>Metazoa</taxon>
        <taxon>Ecdysozoa</taxon>
        <taxon>Arthropoda</taxon>
        <taxon>Hexapoda</taxon>
        <taxon>Insecta</taxon>
        <taxon>Pterygota</taxon>
        <taxon>Neoptera</taxon>
        <taxon>Endopterygota</taxon>
        <taxon>Coleoptera</taxon>
        <taxon>Polyphaga</taxon>
        <taxon>Cucujiformia</taxon>
        <taxon>Tenebrionidae</taxon>
        <taxon>Zophobas</taxon>
    </lineage>
</organism>
<dbReference type="PROSITE" id="PS50297">
    <property type="entry name" value="ANK_REP_REGION"/>
    <property type="match status" value="1"/>
</dbReference>
<dbReference type="Gene3D" id="1.10.287.70">
    <property type="match status" value="1"/>
</dbReference>
<evidence type="ECO:0000256" key="3">
    <source>
        <dbReference type="ARBA" id="ARBA00022737"/>
    </source>
</evidence>